<dbReference type="FunFam" id="3.40.50.2000:FF:000087">
    <property type="entry name" value="Glycosyltransferase"/>
    <property type="match status" value="1"/>
</dbReference>
<name>A0A4S4EM71_CAMSN</name>
<comment type="caution">
    <text evidence="4">The sequence shown here is derived from an EMBL/GenBank/DDBJ whole genome shotgun (WGS) entry which is preliminary data.</text>
</comment>
<organism evidence="4 5">
    <name type="scientific">Camellia sinensis var. sinensis</name>
    <name type="common">China tea</name>
    <dbReference type="NCBI Taxonomy" id="542762"/>
    <lineage>
        <taxon>Eukaryota</taxon>
        <taxon>Viridiplantae</taxon>
        <taxon>Streptophyta</taxon>
        <taxon>Embryophyta</taxon>
        <taxon>Tracheophyta</taxon>
        <taxon>Spermatophyta</taxon>
        <taxon>Magnoliopsida</taxon>
        <taxon>eudicotyledons</taxon>
        <taxon>Gunneridae</taxon>
        <taxon>Pentapetalae</taxon>
        <taxon>asterids</taxon>
        <taxon>Ericales</taxon>
        <taxon>Theaceae</taxon>
        <taxon>Camellia</taxon>
    </lineage>
</organism>
<dbReference type="AlphaFoldDB" id="A0A4S4EM71"/>
<keyword evidence="5" id="KW-1185">Reference proteome</keyword>
<evidence type="ECO:0000256" key="1">
    <source>
        <dbReference type="ARBA" id="ARBA00009995"/>
    </source>
</evidence>
<keyword evidence="3" id="KW-0284">Flavonoid biosynthesis</keyword>
<sequence>MGSPTFHIAMYPWFALGHLTPFLHLSNKLAKKGHKISFLVPSKTQSKLQVCNLHPNLITFIPITVPHVPNLPPGSETTSDVPYPLQSLLMTAVDNTEHALGHLTPFLHLSNKLAKKGLKISFLVPNKTQLKLQPFNLHPNLITFIPITVPHVPNLPPGSETTSDVPYPLQSLLMTAMDNTEHDIENLLRTLQVDVVFFDFTHWMPALARRLGIKSVHYCIIRPATIGYTLTPERQLLGRELTHEDLMQLPAGYPVHSINLNPHEARAFAARHAMQFGNNSRFCERQFLGKHVLLSGPVIPEPPTSPLEEKWATWLGQFEPRSVTYCAFGSECNLKMNQFQELVLGLELSGLPFLAALKPPIGSDSVQAALPEKFVTRVEQRGIVHGRWVQQQLILEHSSVGCFITHCGLGSLPEALVNTCQLVLLPNVGNQIINARMMSRNLKVGVEVEKGEDGLFTRESVCRAVRVVMDEESEIGKEVRENHGKMREFLLNKDLESSYIDDFNKKLHGLL</sequence>
<dbReference type="CDD" id="cd03784">
    <property type="entry name" value="GT1_Gtf-like"/>
    <property type="match status" value="1"/>
</dbReference>
<dbReference type="SUPFAM" id="SSF53756">
    <property type="entry name" value="UDP-Glycosyltransferase/glycogen phosphorylase"/>
    <property type="match status" value="2"/>
</dbReference>
<dbReference type="InterPro" id="IPR050481">
    <property type="entry name" value="UDP-glycosyltransf_plant"/>
</dbReference>
<dbReference type="GO" id="GO:0009718">
    <property type="term" value="P:anthocyanin-containing compound biosynthetic process"/>
    <property type="evidence" value="ECO:0007669"/>
    <property type="project" value="UniProtKB-ARBA"/>
</dbReference>
<evidence type="ECO:0008006" key="6">
    <source>
        <dbReference type="Google" id="ProtNLM"/>
    </source>
</evidence>
<comment type="similarity">
    <text evidence="1">Belongs to the UDP-glycosyltransferase family.</text>
</comment>
<dbReference type="PANTHER" id="PTHR48049:SF167">
    <property type="entry name" value="GLYCOSYLTRANSFERASE"/>
    <property type="match status" value="1"/>
</dbReference>
<dbReference type="Pfam" id="PF00201">
    <property type="entry name" value="UDPGT"/>
    <property type="match status" value="1"/>
</dbReference>
<protein>
    <recommendedName>
        <fullName evidence="6">Glycosyltransferase</fullName>
    </recommendedName>
</protein>
<dbReference type="Proteomes" id="UP000306102">
    <property type="component" value="Unassembled WGS sequence"/>
</dbReference>
<gene>
    <name evidence="4" type="ORF">TEA_008588</name>
</gene>
<proteinExistence type="inferred from homology"/>
<dbReference type="FunFam" id="3.40.50.2000:FF:000037">
    <property type="entry name" value="Glycosyltransferase"/>
    <property type="match status" value="1"/>
</dbReference>
<keyword evidence="2" id="KW-0808">Transferase</keyword>
<evidence type="ECO:0000256" key="2">
    <source>
        <dbReference type="ARBA" id="ARBA00022679"/>
    </source>
</evidence>
<evidence type="ECO:0000313" key="5">
    <source>
        <dbReference type="Proteomes" id="UP000306102"/>
    </source>
</evidence>
<evidence type="ECO:0000313" key="4">
    <source>
        <dbReference type="EMBL" id="THG17304.1"/>
    </source>
</evidence>
<dbReference type="PANTHER" id="PTHR48049">
    <property type="entry name" value="GLYCOSYLTRANSFERASE"/>
    <property type="match status" value="1"/>
</dbReference>
<dbReference type="EMBL" id="SDRB02003607">
    <property type="protein sequence ID" value="THG17304.1"/>
    <property type="molecule type" value="Genomic_DNA"/>
</dbReference>
<reference evidence="4 5" key="1">
    <citation type="journal article" date="2018" name="Proc. Natl. Acad. Sci. U.S.A.">
        <title>Draft genome sequence of Camellia sinensis var. sinensis provides insights into the evolution of the tea genome and tea quality.</title>
        <authorList>
            <person name="Wei C."/>
            <person name="Yang H."/>
            <person name="Wang S."/>
            <person name="Zhao J."/>
            <person name="Liu C."/>
            <person name="Gao L."/>
            <person name="Xia E."/>
            <person name="Lu Y."/>
            <person name="Tai Y."/>
            <person name="She G."/>
            <person name="Sun J."/>
            <person name="Cao H."/>
            <person name="Tong W."/>
            <person name="Gao Q."/>
            <person name="Li Y."/>
            <person name="Deng W."/>
            <person name="Jiang X."/>
            <person name="Wang W."/>
            <person name="Chen Q."/>
            <person name="Zhang S."/>
            <person name="Li H."/>
            <person name="Wu J."/>
            <person name="Wang P."/>
            <person name="Li P."/>
            <person name="Shi C."/>
            <person name="Zheng F."/>
            <person name="Jian J."/>
            <person name="Huang B."/>
            <person name="Shan D."/>
            <person name="Shi M."/>
            <person name="Fang C."/>
            <person name="Yue Y."/>
            <person name="Li F."/>
            <person name="Li D."/>
            <person name="Wei S."/>
            <person name="Han B."/>
            <person name="Jiang C."/>
            <person name="Yin Y."/>
            <person name="Xia T."/>
            <person name="Zhang Z."/>
            <person name="Bennetzen J.L."/>
            <person name="Zhao S."/>
            <person name="Wan X."/>
        </authorList>
    </citation>
    <scope>NUCLEOTIDE SEQUENCE [LARGE SCALE GENOMIC DNA]</scope>
    <source>
        <strain evidence="5">cv. Shuchazao</strain>
        <tissue evidence="4">Leaf</tissue>
    </source>
</reference>
<dbReference type="Gene3D" id="3.40.50.2000">
    <property type="entry name" value="Glycogen Phosphorylase B"/>
    <property type="match status" value="3"/>
</dbReference>
<evidence type="ECO:0000256" key="3">
    <source>
        <dbReference type="ARBA" id="ARBA00023241"/>
    </source>
</evidence>
<dbReference type="GO" id="GO:0035251">
    <property type="term" value="F:UDP-glucosyltransferase activity"/>
    <property type="evidence" value="ECO:0007669"/>
    <property type="project" value="InterPro"/>
</dbReference>
<dbReference type="STRING" id="542762.A0A4S4EM71"/>
<dbReference type="InterPro" id="IPR002213">
    <property type="entry name" value="UDP_glucos_trans"/>
</dbReference>
<accession>A0A4S4EM71</accession>